<dbReference type="Gene3D" id="3.30.1950.10">
    <property type="entry name" value="wza like domain"/>
    <property type="match status" value="1"/>
</dbReference>
<dbReference type="InterPro" id="IPR019554">
    <property type="entry name" value="Soluble_ligand-bd"/>
</dbReference>
<protein>
    <submittedName>
        <fullName evidence="6">Polysaccharide export protein EpsE</fullName>
    </submittedName>
</protein>
<feature type="domain" description="Soluble ligand binding" evidence="5">
    <location>
        <begin position="391"/>
        <end position="442"/>
    </location>
</feature>
<keyword evidence="7" id="KW-1185">Reference proteome</keyword>
<reference evidence="6 7" key="1">
    <citation type="submission" date="2023-10" db="EMBL/GenBank/DDBJ databases">
        <title>Bacteria for the degradation of biodegradable plastic PBAT(Polybutylene adipate terephthalate).</title>
        <authorList>
            <person name="Weon H.-Y."/>
            <person name="Yeon J."/>
        </authorList>
    </citation>
    <scope>NUCLEOTIDE SEQUENCE [LARGE SCALE GENOMIC DNA]</scope>
    <source>
        <strain evidence="6 7">SBD 7-3</strain>
    </source>
</reference>
<sequence length="465" mass="47606">MSAAVMRRVLSVLCLVQALTLGACALNQAPSASAPLANDSIAKTPSTKAPAPSAKVKAAKAAEGKAAAAKAARQAKAEAARIAAAERAEAAKAAAAAKAEARARAEATARAEAAAKADALAKAAAAARAERVARAVAKARADAMAKADAAARADAEARAQAVARSEAADKAAATAKTASAKPVAPARPPEFVAAASPPATHAIAMPTSLVPRPTPAQPLPAEPRRDYAVAGGDVLRISVYQSPDLSLDARVSESGTISYPLLGQVSVGGLSIAQVEAAIARGLRDGHFLKRPQVGVLLLEVRGNQVSVLGMANRPGRYPIEVNGMLLSELLALAGGVAPGGSEVVTLSGIRNGQPFRQRVDINALFADGAESSNPMVHNGDTLYIDRLPSVYVYGEVQRPGAIPLTPDMTLMQAVASGGGLTQRGTERGLRVHRRDESGEVQVLNPAMDDVLKPGDVVYVRESLF</sequence>
<dbReference type="InterPro" id="IPR049712">
    <property type="entry name" value="Poly_export"/>
</dbReference>
<keyword evidence="1 3" id="KW-0732">Signal</keyword>
<evidence type="ECO:0000256" key="1">
    <source>
        <dbReference type="ARBA" id="ARBA00022729"/>
    </source>
</evidence>
<organism evidence="6 7">
    <name type="scientific">Piscinibacter gummiphilus</name>
    <dbReference type="NCBI Taxonomy" id="946333"/>
    <lineage>
        <taxon>Bacteria</taxon>
        <taxon>Pseudomonadati</taxon>
        <taxon>Pseudomonadota</taxon>
        <taxon>Betaproteobacteria</taxon>
        <taxon>Burkholderiales</taxon>
        <taxon>Sphaerotilaceae</taxon>
        <taxon>Piscinibacter</taxon>
    </lineage>
</organism>
<evidence type="ECO:0000313" key="7">
    <source>
        <dbReference type="Proteomes" id="UP001303946"/>
    </source>
</evidence>
<accession>A0ABZ0CM00</accession>
<proteinExistence type="predicted"/>
<feature type="signal peptide" evidence="3">
    <location>
        <begin position="1"/>
        <end position="25"/>
    </location>
</feature>
<feature type="domain" description="Polysaccharide export protein N-terminal" evidence="4">
    <location>
        <begin position="223"/>
        <end position="297"/>
    </location>
</feature>
<gene>
    <name evidence="6" type="primary">epsE</name>
    <name evidence="6" type="ORF">RXV79_13855</name>
</gene>
<dbReference type="Gene3D" id="3.10.560.10">
    <property type="entry name" value="Outer membrane lipoprotein wza domain like"/>
    <property type="match status" value="2"/>
</dbReference>
<dbReference type="Proteomes" id="UP001303946">
    <property type="component" value="Chromosome"/>
</dbReference>
<dbReference type="EMBL" id="CP136336">
    <property type="protein sequence ID" value="WOB06007.1"/>
    <property type="molecule type" value="Genomic_DNA"/>
</dbReference>
<feature type="coiled-coil region" evidence="2">
    <location>
        <begin position="68"/>
        <end position="130"/>
    </location>
</feature>
<evidence type="ECO:0000313" key="6">
    <source>
        <dbReference type="EMBL" id="WOB06007.1"/>
    </source>
</evidence>
<dbReference type="InterPro" id="IPR003715">
    <property type="entry name" value="Poly_export_N"/>
</dbReference>
<keyword evidence="2" id="KW-0175">Coiled coil</keyword>
<name>A0ABZ0CM00_9BURK</name>
<dbReference type="PROSITE" id="PS51257">
    <property type="entry name" value="PROKAR_LIPOPROTEIN"/>
    <property type="match status" value="1"/>
</dbReference>
<dbReference type="Pfam" id="PF10531">
    <property type="entry name" value="SLBB"/>
    <property type="match status" value="2"/>
</dbReference>
<evidence type="ECO:0000259" key="4">
    <source>
        <dbReference type="Pfam" id="PF02563"/>
    </source>
</evidence>
<dbReference type="Pfam" id="PF02563">
    <property type="entry name" value="Poly_export"/>
    <property type="match status" value="1"/>
</dbReference>
<feature type="domain" description="Soluble ligand binding" evidence="5">
    <location>
        <begin position="306"/>
        <end position="342"/>
    </location>
</feature>
<evidence type="ECO:0000256" key="2">
    <source>
        <dbReference type="SAM" id="Coils"/>
    </source>
</evidence>
<evidence type="ECO:0000259" key="5">
    <source>
        <dbReference type="Pfam" id="PF10531"/>
    </source>
</evidence>
<dbReference type="InterPro" id="IPR017478">
    <property type="entry name" value="Polysacc_export_EpsE"/>
</dbReference>
<evidence type="ECO:0000256" key="3">
    <source>
        <dbReference type="SAM" id="SignalP"/>
    </source>
</evidence>
<dbReference type="PANTHER" id="PTHR33619:SF3">
    <property type="entry name" value="POLYSACCHARIDE EXPORT PROTEIN GFCE-RELATED"/>
    <property type="match status" value="1"/>
</dbReference>
<feature type="chain" id="PRO_5045348284" evidence="3">
    <location>
        <begin position="26"/>
        <end position="465"/>
    </location>
</feature>
<dbReference type="PANTHER" id="PTHR33619">
    <property type="entry name" value="POLYSACCHARIDE EXPORT PROTEIN GFCE-RELATED"/>
    <property type="match status" value="1"/>
</dbReference>
<dbReference type="RefSeq" id="WP_316698208.1">
    <property type="nucleotide sequence ID" value="NZ_CP136336.1"/>
</dbReference>
<dbReference type="NCBIfam" id="TIGR03028">
    <property type="entry name" value="EpsE"/>
    <property type="match status" value="1"/>
</dbReference>